<dbReference type="InterPro" id="IPR036388">
    <property type="entry name" value="WH-like_DNA-bd_sf"/>
</dbReference>
<sequence>MHYDLIDLKVFLAVAEEGNVSRGAERCHLAPSSVSLRIKGLEENIGTALLKRQARGVTLTPAGHVLVEHARRCVAQLEQMHVDLLPFARGLTGHVTFFANNNAISSHLPDDLARFFTLYPSVRITLEERMSHDIVAAVAAGRADIGVVALETEHPELDFLPYREDRLVLLAPLGSPLGRQGVVSFADCMDEPFISLQSGAALHTFLMNHASALGKRLDIRVQVSGYRAIARLVSSGAGIGIVARSALEESDSEYLDIIALSEPWARRDLRVCVQRRPHETNFFRDKLIEILCSGTESHPSEA</sequence>
<dbReference type="InterPro" id="IPR005119">
    <property type="entry name" value="LysR_subst-bd"/>
</dbReference>
<protein>
    <submittedName>
        <fullName evidence="6">LysR substrate-binding domain-containing protein</fullName>
    </submittedName>
</protein>
<proteinExistence type="inferred from homology"/>
<keyword evidence="7" id="KW-1185">Reference proteome</keyword>
<dbReference type="SUPFAM" id="SSF53850">
    <property type="entry name" value="Periplasmic binding protein-like II"/>
    <property type="match status" value="1"/>
</dbReference>
<evidence type="ECO:0000256" key="2">
    <source>
        <dbReference type="ARBA" id="ARBA00023015"/>
    </source>
</evidence>
<evidence type="ECO:0000256" key="3">
    <source>
        <dbReference type="ARBA" id="ARBA00023125"/>
    </source>
</evidence>
<dbReference type="RefSeq" id="WP_408236627.1">
    <property type="nucleotide sequence ID" value="NZ_JAQQCF010000022.1"/>
</dbReference>
<keyword evidence="2" id="KW-0805">Transcription regulation</keyword>
<feature type="domain" description="HTH lysR-type" evidence="5">
    <location>
        <begin position="1"/>
        <end position="60"/>
    </location>
</feature>
<reference evidence="6 7" key="1">
    <citation type="journal article" date="2024" name="Chem. Sci.">
        <title>Discovery of megapolipeptins by genome mining of a Burkholderiales bacteria collection.</title>
        <authorList>
            <person name="Paulo B.S."/>
            <person name="Recchia M.J.J."/>
            <person name="Lee S."/>
            <person name="Fergusson C.H."/>
            <person name="Romanowski S.B."/>
            <person name="Hernandez A."/>
            <person name="Krull N."/>
            <person name="Liu D.Y."/>
            <person name="Cavanagh H."/>
            <person name="Bos A."/>
            <person name="Gray C.A."/>
            <person name="Murphy B.T."/>
            <person name="Linington R.G."/>
            <person name="Eustaquio A.S."/>
        </authorList>
    </citation>
    <scope>NUCLEOTIDE SEQUENCE [LARGE SCALE GENOMIC DNA]</scope>
    <source>
        <strain evidence="6 7">RL17-338-BIC-A</strain>
    </source>
</reference>
<dbReference type="InterPro" id="IPR000847">
    <property type="entry name" value="LysR_HTH_N"/>
</dbReference>
<comment type="caution">
    <text evidence="6">The sequence shown here is derived from an EMBL/GenBank/DDBJ whole genome shotgun (WGS) entry which is preliminary data.</text>
</comment>
<dbReference type="InterPro" id="IPR036390">
    <property type="entry name" value="WH_DNA-bd_sf"/>
</dbReference>
<evidence type="ECO:0000256" key="4">
    <source>
        <dbReference type="ARBA" id="ARBA00023163"/>
    </source>
</evidence>
<dbReference type="PANTHER" id="PTHR30419">
    <property type="entry name" value="HTH-TYPE TRANSCRIPTIONAL REGULATOR YBHD"/>
    <property type="match status" value="1"/>
</dbReference>
<dbReference type="InterPro" id="IPR050950">
    <property type="entry name" value="HTH-type_LysR_regulators"/>
</dbReference>
<comment type="similarity">
    <text evidence="1">Belongs to the LysR transcriptional regulatory family.</text>
</comment>
<dbReference type="Gene3D" id="3.40.190.290">
    <property type="match status" value="1"/>
</dbReference>
<evidence type="ECO:0000313" key="6">
    <source>
        <dbReference type="EMBL" id="MFM0639697.1"/>
    </source>
</evidence>
<dbReference type="Gene3D" id="1.10.10.10">
    <property type="entry name" value="Winged helix-like DNA-binding domain superfamily/Winged helix DNA-binding domain"/>
    <property type="match status" value="1"/>
</dbReference>
<dbReference type="PROSITE" id="PS50931">
    <property type="entry name" value="HTH_LYSR"/>
    <property type="match status" value="1"/>
</dbReference>
<dbReference type="Pfam" id="PF03466">
    <property type="entry name" value="LysR_substrate"/>
    <property type="match status" value="1"/>
</dbReference>
<keyword evidence="3" id="KW-0238">DNA-binding</keyword>
<dbReference type="SUPFAM" id="SSF46785">
    <property type="entry name" value="Winged helix' DNA-binding domain"/>
    <property type="match status" value="1"/>
</dbReference>
<evidence type="ECO:0000259" key="5">
    <source>
        <dbReference type="PROSITE" id="PS50931"/>
    </source>
</evidence>
<dbReference type="EMBL" id="JAQQCF010000022">
    <property type="protein sequence ID" value="MFM0639697.1"/>
    <property type="molecule type" value="Genomic_DNA"/>
</dbReference>
<organism evidence="6 7">
    <name type="scientific">Paraburkholderia metrosideri</name>
    <dbReference type="NCBI Taxonomy" id="580937"/>
    <lineage>
        <taxon>Bacteria</taxon>
        <taxon>Pseudomonadati</taxon>
        <taxon>Pseudomonadota</taxon>
        <taxon>Betaproteobacteria</taxon>
        <taxon>Burkholderiales</taxon>
        <taxon>Burkholderiaceae</taxon>
        <taxon>Paraburkholderia</taxon>
    </lineage>
</organism>
<dbReference type="CDD" id="cd08421">
    <property type="entry name" value="PBP2_LTTR_like_1"/>
    <property type="match status" value="1"/>
</dbReference>
<evidence type="ECO:0000256" key="1">
    <source>
        <dbReference type="ARBA" id="ARBA00009437"/>
    </source>
</evidence>
<dbReference type="Pfam" id="PF00126">
    <property type="entry name" value="HTH_1"/>
    <property type="match status" value="1"/>
</dbReference>
<dbReference type="PANTHER" id="PTHR30419:SF2">
    <property type="entry name" value="LYSR FAMILY TRANSCRIPTIONAL REGULATOR"/>
    <property type="match status" value="1"/>
</dbReference>
<keyword evidence="4" id="KW-0804">Transcription</keyword>
<accession>A0ABW9DYD9</accession>
<dbReference type="Proteomes" id="UP001629432">
    <property type="component" value="Unassembled WGS sequence"/>
</dbReference>
<name>A0ABW9DYD9_9BURK</name>
<gene>
    <name evidence="6" type="ORF">PQQ63_23700</name>
</gene>
<evidence type="ECO:0000313" key="7">
    <source>
        <dbReference type="Proteomes" id="UP001629432"/>
    </source>
</evidence>